<organism evidence="1 2">
    <name type="scientific">Candidatus Dormiibacter inghamiae</name>
    <dbReference type="NCBI Taxonomy" id="3127013"/>
    <lineage>
        <taxon>Bacteria</taxon>
        <taxon>Bacillati</taxon>
        <taxon>Candidatus Dormiibacterota</taxon>
        <taxon>Candidatus Dormibacteria</taxon>
        <taxon>Candidatus Dormibacterales</taxon>
        <taxon>Candidatus Dormibacteraceae</taxon>
        <taxon>Candidatus Dormiibacter</taxon>
    </lineage>
</organism>
<dbReference type="RefSeq" id="WP_338182122.1">
    <property type="nucleotide sequence ID" value="NZ_JAEKNQ010000058.1"/>
</dbReference>
<name>A0A934KGU1_9BACT</name>
<evidence type="ECO:0000313" key="1">
    <source>
        <dbReference type="EMBL" id="MBJ7604450.1"/>
    </source>
</evidence>
<dbReference type="AlphaFoldDB" id="A0A934KGU1"/>
<comment type="caution">
    <text evidence="1">The sequence shown here is derived from an EMBL/GenBank/DDBJ whole genome shotgun (WGS) entry which is preliminary data.</text>
</comment>
<protein>
    <recommendedName>
        <fullName evidence="3">DUF2273 domain-containing protein</fullName>
    </recommendedName>
</protein>
<reference evidence="1 2" key="1">
    <citation type="submission" date="2020-10" db="EMBL/GenBank/DDBJ databases">
        <title>Ca. Dormibacterota MAGs.</title>
        <authorList>
            <person name="Montgomery K."/>
        </authorList>
    </citation>
    <scope>NUCLEOTIDE SEQUENCE [LARGE SCALE GENOMIC DNA]</scope>
    <source>
        <strain evidence="1">SC8811_S16_3</strain>
    </source>
</reference>
<dbReference type="EMBL" id="JAEKNQ010000058">
    <property type="protein sequence ID" value="MBJ7604450.1"/>
    <property type="molecule type" value="Genomic_DNA"/>
</dbReference>
<evidence type="ECO:0000313" key="2">
    <source>
        <dbReference type="Proteomes" id="UP000620075"/>
    </source>
</evidence>
<dbReference type="Proteomes" id="UP000620075">
    <property type="component" value="Unassembled WGS sequence"/>
</dbReference>
<proteinExistence type="predicted"/>
<accession>A0A934KGU1</accession>
<sequence length="61" mass="6674">MSNRQFGFVVGFLFIWLAASQSFWVGLAALLVGLAGYGAARVVEGDFDVAQLTDRFTSSRR</sequence>
<evidence type="ECO:0008006" key="3">
    <source>
        <dbReference type="Google" id="ProtNLM"/>
    </source>
</evidence>
<gene>
    <name evidence="1" type="ORF">JF888_14900</name>
</gene>